<dbReference type="PROSITE" id="PS51173">
    <property type="entry name" value="CBM2"/>
    <property type="match status" value="1"/>
</dbReference>
<evidence type="ECO:0000256" key="6">
    <source>
        <dbReference type="ARBA" id="ARBA00023295"/>
    </source>
</evidence>
<sequence>MRLVSSRTRKQRLAIGAVAVLGLGGLSVIQALPASAAAGCSVTYSVTGSWNNGFQGNIVIRNVGDAWTSWNLTFSFANGQRVSQGWGGRFTQSGTQVTVANESWNGSVANGASVNPGFIGSHTGTNTNPTSFAVNGVACTGSPVTSNPTSAPPTSRPPTSAPPTSQPPTSQPPTSNPPTTGPPGQRVDNPYAGGRGYVNPEWKAKAESVSGGSRISSNPTAVWIDRIAAIEGTAGSSSNGPMGVEDHLLEAVRQGASYIQFVIYNLPGRDCSALASNGELGPTEIGRYKTEYIDPIAAYQNDARFRSLRIINIIEIDSLPNLITNVAGRPTEVAMCNTMKSNGNYVAGVGYALAKLGASPNVYNYIDAGHHGWLGWDDNFRPTAQLLAQAARAEGSTIANVTGFITNTANYSALQEPYITVTEQTRPSKWIDWNRYNDELSFAQAFRTELISQGFSSSIGMLIDTSRNGWGGSARPTGPVTTGTLDEQINGSKIDRRIHKGNWCNQSGAGLGERPRANPGATGIDAYVWVKPPGESDGSSTEIPNNEGKGFDRMCDPTYGGNARNGNNMSGALAGAPISGAWFPAQVTQLMQNAYPPL</sequence>
<proteinExistence type="inferred from homology"/>
<dbReference type="Pfam" id="PF00553">
    <property type="entry name" value="CBM_2"/>
    <property type="match status" value="1"/>
</dbReference>
<evidence type="ECO:0000256" key="4">
    <source>
        <dbReference type="ARBA" id="ARBA00023157"/>
    </source>
</evidence>
<reference evidence="14 15" key="1">
    <citation type="submission" date="2020-03" db="EMBL/GenBank/DDBJ databases">
        <title>Whole genome shotgun sequence of Phytohabitans houttuyneae NBRC 108639.</title>
        <authorList>
            <person name="Komaki H."/>
            <person name="Tamura T."/>
        </authorList>
    </citation>
    <scope>NUCLEOTIDE SEQUENCE [LARGE SCALE GENOMIC DNA]</scope>
    <source>
        <strain evidence="14 15">NBRC 108639</strain>
    </source>
</reference>
<keyword evidence="7 11" id="KW-0624">Polysaccharide degradation</keyword>
<dbReference type="InterPro" id="IPR016288">
    <property type="entry name" value="Beta_cellobiohydrolase"/>
</dbReference>
<protein>
    <recommendedName>
        <fullName evidence="11">Glucanase</fullName>
        <ecNumber evidence="11">3.2.1.-</ecNumber>
    </recommendedName>
</protein>
<keyword evidence="5 11" id="KW-0119">Carbohydrate metabolism</keyword>
<feature type="binding site" evidence="9">
    <location>
        <position position="531"/>
    </location>
    <ligand>
        <name>substrate</name>
    </ligand>
</feature>
<dbReference type="GO" id="GO:0030245">
    <property type="term" value="P:cellulose catabolic process"/>
    <property type="evidence" value="ECO:0007669"/>
    <property type="project" value="UniProtKB-KW"/>
</dbReference>
<keyword evidence="3 11" id="KW-0136">Cellulose degradation</keyword>
<evidence type="ECO:0000256" key="9">
    <source>
        <dbReference type="PIRSR" id="PIRSR001100-2"/>
    </source>
</evidence>
<dbReference type="PIRSF" id="PIRSF001100">
    <property type="entry name" value="Beta_cellobiohydrolase"/>
    <property type="match status" value="1"/>
</dbReference>
<dbReference type="GO" id="GO:0004553">
    <property type="term" value="F:hydrolase activity, hydrolyzing O-glycosyl compounds"/>
    <property type="evidence" value="ECO:0007669"/>
    <property type="project" value="InterPro"/>
</dbReference>
<evidence type="ECO:0000256" key="5">
    <source>
        <dbReference type="ARBA" id="ARBA00023277"/>
    </source>
</evidence>
<evidence type="ECO:0000256" key="3">
    <source>
        <dbReference type="ARBA" id="ARBA00023001"/>
    </source>
</evidence>
<feature type="binding site" evidence="9">
    <location>
        <position position="370"/>
    </location>
    <ligand>
        <name>substrate</name>
    </ligand>
</feature>
<keyword evidence="2 11" id="KW-0378">Hydrolase</keyword>
<feature type="binding site" evidence="9">
    <location>
        <position position="503"/>
    </location>
    <ligand>
        <name>substrate</name>
    </ligand>
</feature>
<keyword evidence="1" id="KW-0732">Signal</keyword>
<dbReference type="PANTHER" id="PTHR34876">
    <property type="match status" value="1"/>
</dbReference>
<dbReference type="PANTHER" id="PTHR34876:SF4">
    <property type="entry name" value="1,4-BETA-D-GLUCAN CELLOBIOHYDROLASE C-RELATED"/>
    <property type="match status" value="1"/>
</dbReference>
<dbReference type="SUPFAM" id="SSF49384">
    <property type="entry name" value="Carbohydrate-binding domain"/>
    <property type="match status" value="1"/>
</dbReference>
<accession>A0A6V8K8A3</accession>
<feature type="binding site" evidence="9">
    <location>
        <position position="373"/>
    </location>
    <ligand>
        <name>substrate</name>
    </ligand>
</feature>
<feature type="active site" description="Proton acceptor" evidence="8">
    <location>
        <position position="537"/>
    </location>
</feature>
<evidence type="ECO:0000256" key="11">
    <source>
        <dbReference type="RuleBase" id="RU361186"/>
    </source>
</evidence>
<dbReference type="InterPro" id="IPR008965">
    <property type="entry name" value="CBM2/CBM3_carb-bd_dom_sf"/>
</dbReference>
<dbReference type="InterPro" id="IPR001524">
    <property type="entry name" value="Glyco_hydro_6_CS"/>
</dbReference>
<feature type="binding site" evidence="9">
    <location>
        <position position="535"/>
    </location>
    <ligand>
        <name>substrate</name>
    </ligand>
</feature>
<organism evidence="14 15">
    <name type="scientific">Phytohabitans houttuyneae</name>
    <dbReference type="NCBI Taxonomy" id="1076126"/>
    <lineage>
        <taxon>Bacteria</taxon>
        <taxon>Bacillati</taxon>
        <taxon>Actinomycetota</taxon>
        <taxon>Actinomycetes</taxon>
        <taxon>Micromonosporales</taxon>
        <taxon>Micromonosporaceae</taxon>
    </lineage>
</organism>
<dbReference type="Pfam" id="PF01341">
    <property type="entry name" value="Glyco_hydro_6"/>
    <property type="match status" value="1"/>
</dbReference>
<feature type="binding site" evidence="9">
    <location>
        <position position="223"/>
    </location>
    <ligand>
        <name>substrate</name>
    </ligand>
</feature>
<feature type="active site" description="Proton donor" evidence="8">
    <location>
        <position position="317"/>
    </location>
</feature>
<dbReference type="RefSeq" id="WP_173056273.1">
    <property type="nucleotide sequence ID" value="NZ_BAABGO010000001.1"/>
</dbReference>
<dbReference type="SUPFAM" id="SSF51989">
    <property type="entry name" value="Glycosyl hydrolases family 6, cellulases"/>
    <property type="match status" value="1"/>
</dbReference>
<feature type="domain" description="CBM2" evidence="13">
    <location>
        <begin position="33"/>
        <end position="142"/>
    </location>
</feature>
<comment type="caution">
    <text evidence="14">The sequence shown here is derived from an EMBL/GenBank/DDBJ whole genome shotgun (WGS) entry which is preliminary data.</text>
</comment>
<dbReference type="Gene3D" id="2.60.40.290">
    <property type="match status" value="1"/>
</dbReference>
<feature type="active site" evidence="10">
    <location>
        <position position="270"/>
    </location>
</feature>
<evidence type="ECO:0000256" key="10">
    <source>
        <dbReference type="PROSITE-ProRule" id="PRU10056"/>
    </source>
</evidence>
<evidence type="ECO:0000256" key="1">
    <source>
        <dbReference type="ARBA" id="ARBA00022729"/>
    </source>
</evidence>
<feature type="binding site" evidence="9">
    <location>
        <position position="410"/>
    </location>
    <ligand>
        <name>substrate</name>
    </ligand>
</feature>
<evidence type="ECO:0000313" key="15">
    <source>
        <dbReference type="Proteomes" id="UP000482800"/>
    </source>
</evidence>
<dbReference type="SMART" id="SM00637">
    <property type="entry name" value="CBD_II"/>
    <property type="match status" value="1"/>
</dbReference>
<comment type="similarity">
    <text evidence="11">Belongs to the glycosyl hydrolase family 6.</text>
</comment>
<dbReference type="InterPro" id="IPR001919">
    <property type="entry name" value="CBD2"/>
</dbReference>
<evidence type="ECO:0000256" key="12">
    <source>
        <dbReference type="SAM" id="MobiDB-lite"/>
    </source>
</evidence>
<dbReference type="InterPro" id="IPR012291">
    <property type="entry name" value="CBM2_carb-bd_dom_sf"/>
</dbReference>
<dbReference type="PRINTS" id="PR00733">
    <property type="entry name" value="GLHYDRLASE6"/>
</dbReference>
<reference evidence="14 15" key="2">
    <citation type="submission" date="2020-03" db="EMBL/GenBank/DDBJ databases">
        <authorList>
            <person name="Ichikawa N."/>
            <person name="Kimura A."/>
            <person name="Kitahashi Y."/>
            <person name="Uohara A."/>
        </authorList>
    </citation>
    <scope>NUCLEOTIDE SEQUENCE [LARGE SCALE GENOMIC DNA]</scope>
    <source>
        <strain evidence="14 15">NBRC 108639</strain>
    </source>
</reference>
<evidence type="ECO:0000256" key="8">
    <source>
        <dbReference type="PIRSR" id="PIRSR001100-1"/>
    </source>
</evidence>
<name>A0A6V8K8A3_9ACTN</name>
<dbReference type="InterPro" id="IPR036434">
    <property type="entry name" value="Beta_cellobiohydrolase_sf"/>
</dbReference>
<dbReference type="Gene3D" id="3.20.20.40">
    <property type="entry name" value="1, 4-beta cellobiohydrolase"/>
    <property type="match status" value="1"/>
</dbReference>
<evidence type="ECO:0000256" key="2">
    <source>
        <dbReference type="ARBA" id="ARBA00022801"/>
    </source>
</evidence>
<feature type="compositionally biased region" description="Pro residues" evidence="12">
    <location>
        <begin position="150"/>
        <end position="181"/>
    </location>
</feature>
<dbReference type="AlphaFoldDB" id="A0A6V8K8A3"/>
<evidence type="ECO:0000256" key="7">
    <source>
        <dbReference type="ARBA" id="ARBA00023326"/>
    </source>
</evidence>
<dbReference type="PROSITE" id="PS00655">
    <property type="entry name" value="GLYCOSYL_HYDROL_F6_1"/>
    <property type="match status" value="1"/>
</dbReference>
<dbReference type="GO" id="GO:0030247">
    <property type="term" value="F:polysaccharide binding"/>
    <property type="evidence" value="ECO:0007669"/>
    <property type="project" value="UniProtKB-UniRule"/>
</dbReference>
<dbReference type="EMBL" id="BLPF01000001">
    <property type="protein sequence ID" value="GFJ78518.1"/>
    <property type="molecule type" value="Genomic_DNA"/>
</dbReference>
<feature type="binding site" evidence="9">
    <location>
        <position position="225"/>
    </location>
    <ligand>
        <name>substrate</name>
    </ligand>
</feature>
<keyword evidence="15" id="KW-1185">Reference proteome</keyword>
<keyword evidence="6 11" id="KW-0326">Glycosidase</keyword>
<evidence type="ECO:0000313" key="14">
    <source>
        <dbReference type="EMBL" id="GFJ78518.1"/>
    </source>
</evidence>
<gene>
    <name evidence="14" type="ORF">Phou_026980</name>
</gene>
<evidence type="ECO:0000259" key="13">
    <source>
        <dbReference type="PROSITE" id="PS51173"/>
    </source>
</evidence>
<feature type="region of interest" description="Disordered" evidence="12">
    <location>
        <begin position="142"/>
        <end position="198"/>
    </location>
</feature>
<keyword evidence="4" id="KW-1015">Disulfide bond</keyword>
<dbReference type="EC" id="3.2.1.-" evidence="11"/>
<dbReference type="Proteomes" id="UP000482800">
    <property type="component" value="Unassembled WGS sequence"/>
</dbReference>